<proteinExistence type="inferred from homology"/>
<protein>
    <submittedName>
        <fullName evidence="15">Methyl-accepting chemotaxis protein</fullName>
    </submittedName>
</protein>
<keyword evidence="6 12" id="KW-1133">Transmembrane helix</keyword>
<organism evidence="15 16">
    <name type="scientific">Anoxynatronum sibiricum</name>
    <dbReference type="NCBI Taxonomy" id="210623"/>
    <lineage>
        <taxon>Bacteria</taxon>
        <taxon>Bacillati</taxon>
        <taxon>Bacillota</taxon>
        <taxon>Clostridia</taxon>
        <taxon>Eubacteriales</taxon>
        <taxon>Clostridiaceae</taxon>
        <taxon>Anoxynatronum</taxon>
    </lineage>
</organism>
<feature type="transmembrane region" description="Helical" evidence="12">
    <location>
        <begin position="12"/>
        <end position="30"/>
    </location>
</feature>
<feature type="domain" description="HAMP" evidence="14">
    <location>
        <begin position="299"/>
        <end position="344"/>
    </location>
</feature>
<keyword evidence="3" id="KW-0488">Methylation</keyword>
<evidence type="ECO:0000256" key="9">
    <source>
        <dbReference type="ARBA" id="ARBA00029447"/>
    </source>
</evidence>
<feature type="compositionally biased region" description="Low complexity" evidence="11">
    <location>
        <begin position="200"/>
        <end position="209"/>
    </location>
</feature>
<evidence type="ECO:0000313" key="15">
    <source>
        <dbReference type="EMBL" id="MEN1761845.1"/>
    </source>
</evidence>
<evidence type="ECO:0000259" key="13">
    <source>
        <dbReference type="PROSITE" id="PS50111"/>
    </source>
</evidence>
<sequence>MHKLFNNLRITHSIAVIVLLAILSTAWIGYSGLQGMNAINQNVERINEEAVLRTQLAMELTNQLMVARLEIGRLTAYGYFPSVADEVEKLNESTTALFTAYGEGIRPDSNQQVLFDTAKRTHGDFLNTWATFAASLEQHSRLSREVRVAQSAQARAATAGEAPTAEVPGDTQTEGEPLEGIAETSPPEVDTAAEPPRQTEASPAAAPEEGASEQELELFELQSSVAQLSGSLETMGRSMINNLSIIMDQDREMAGVLYEDSLAIHQANVRKIISITFIAALLLFFISLVVMLIIRSSTKEISKVFEVVATGDFTPELDENQKNEFGSIKKALAITLTRVSETLQQTKQNMGYTDESAHSLAKICDDMSLASQEVATSIQEVASGSNSQAEELAAISQILGDFGRELEGTVQVIESVQSDAEKTGELVSVGSSQLNELVSSTAIIGQAFNDIGQQVQQLDKRLREIGDITNSINQISAQTNLLALNAAIEAARAGDAGRGFAVVADEVRKLAEQSSQSSAHINQLLEGIVHESHTIVKTTADNIQQLKKQEDVVHNSIDSFKAILNDITKMPPKISQASSSISSVNRSKDSILSKIDHISSVAMDQSAIAQQIAAASQESSASVEEIASTAQVLNQMTRETTELLDQFVTREQLLERPTTYEEKTEQVISPAAAYDKSDAYPAYQDDSINQDDQYDPARYDETASDSSLDKEASDKFQ</sequence>
<feature type="region of interest" description="Disordered" evidence="11">
    <location>
        <begin position="656"/>
        <end position="717"/>
    </location>
</feature>
<dbReference type="PANTHER" id="PTHR32089">
    <property type="entry name" value="METHYL-ACCEPTING CHEMOTAXIS PROTEIN MCPB"/>
    <property type="match status" value="1"/>
</dbReference>
<evidence type="ECO:0000259" key="14">
    <source>
        <dbReference type="PROSITE" id="PS50885"/>
    </source>
</evidence>
<keyword evidence="2" id="KW-1003">Cell membrane</keyword>
<gene>
    <name evidence="15" type="ORF">AAIG11_15265</name>
</gene>
<feature type="domain" description="Methyl-accepting transducer" evidence="13">
    <location>
        <begin position="363"/>
        <end position="627"/>
    </location>
</feature>
<reference evidence="15 16" key="1">
    <citation type="submission" date="2024-04" db="EMBL/GenBank/DDBJ databases">
        <title>Genome sequencing and metabolic network reconstruction of aminoacids and betaine degradation by Anoxynatronum sibiricum.</title>
        <authorList>
            <person name="Detkova E.N."/>
            <person name="Boltjanskaja Y.V."/>
            <person name="Mardanov A.V."/>
            <person name="Kevbrin V."/>
        </authorList>
    </citation>
    <scope>NUCLEOTIDE SEQUENCE [LARGE SCALE GENOMIC DNA]</scope>
    <source>
        <strain evidence="15 16">Z-7981</strain>
    </source>
</reference>
<dbReference type="SUPFAM" id="SSF58104">
    <property type="entry name" value="Methyl-accepting chemotaxis protein (MCP) signaling domain"/>
    <property type="match status" value="1"/>
</dbReference>
<keyword evidence="7 12" id="KW-0472">Membrane</keyword>
<keyword evidence="4" id="KW-0145">Chemotaxis</keyword>
<comment type="similarity">
    <text evidence="9">Belongs to the methyl-accepting chemotaxis (MCP) protein family.</text>
</comment>
<dbReference type="InterPro" id="IPR004089">
    <property type="entry name" value="MCPsignal_dom"/>
</dbReference>
<feature type="compositionally biased region" description="Basic and acidic residues" evidence="11">
    <location>
        <begin position="656"/>
        <end position="665"/>
    </location>
</feature>
<dbReference type="PROSITE" id="PS50111">
    <property type="entry name" value="CHEMOTAXIS_TRANSDUC_2"/>
    <property type="match status" value="1"/>
</dbReference>
<feature type="transmembrane region" description="Helical" evidence="12">
    <location>
        <begin position="272"/>
        <end position="294"/>
    </location>
</feature>
<evidence type="ECO:0000256" key="3">
    <source>
        <dbReference type="ARBA" id="ARBA00022481"/>
    </source>
</evidence>
<dbReference type="RefSeq" id="WP_343187128.1">
    <property type="nucleotide sequence ID" value="NZ_JBCITM010000022.1"/>
</dbReference>
<evidence type="ECO:0000256" key="11">
    <source>
        <dbReference type="SAM" id="MobiDB-lite"/>
    </source>
</evidence>
<comment type="subcellular location">
    <subcellularLocation>
        <location evidence="1">Cell membrane</location>
        <topology evidence="1">Multi-pass membrane protein</topology>
    </subcellularLocation>
</comment>
<evidence type="ECO:0000256" key="7">
    <source>
        <dbReference type="ARBA" id="ARBA00023136"/>
    </source>
</evidence>
<keyword evidence="5 12" id="KW-0812">Transmembrane</keyword>
<feature type="compositionally biased region" description="Low complexity" evidence="11">
    <location>
        <begin position="153"/>
        <end position="168"/>
    </location>
</feature>
<keyword evidence="16" id="KW-1185">Reference proteome</keyword>
<comment type="caution">
    <text evidence="15">The sequence shown here is derived from an EMBL/GenBank/DDBJ whole genome shotgun (WGS) entry which is preliminary data.</text>
</comment>
<feature type="region of interest" description="Disordered" evidence="11">
    <location>
        <begin position="153"/>
        <end position="213"/>
    </location>
</feature>
<dbReference type="EMBL" id="JBCITM010000022">
    <property type="protein sequence ID" value="MEN1761845.1"/>
    <property type="molecule type" value="Genomic_DNA"/>
</dbReference>
<evidence type="ECO:0000256" key="4">
    <source>
        <dbReference type="ARBA" id="ARBA00022500"/>
    </source>
</evidence>
<name>A0ABU9VYC2_9CLOT</name>
<evidence type="ECO:0000256" key="1">
    <source>
        <dbReference type="ARBA" id="ARBA00004651"/>
    </source>
</evidence>
<evidence type="ECO:0000313" key="16">
    <source>
        <dbReference type="Proteomes" id="UP001407405"/>
    </source>
</evidence>
<accession>A0ABU9VYC2</accession>
<dbReference type="PROSITE" id="PS50885">
    <property type="entry name" value="HAMP"/>
    <property type="match status" value="1"/>
</dbReference>
<evidence type="ECO:0000256" key="10">
    <source>
        <dbReference type="PROSITE-ProRule" id="PRU00284"/>
    </source>
</evidence>
<dbReference type="SMART" id="SM00283">
    <property type="entry name" value="MA"/>
    <property type="match status" value="1"/>
</dbReference>
<dbReference type="Pfam" id="PF00015">
    <property type="entry name" value="MCPsignal"/>
    <property type="match status" value="1"/>
</dbReference>
<dbReference type="Proteomes" id="UP001407405">
    <property type="component" value="Unassembled WGS sequence"/>
</dbReference>
<evidence type="ECO:0000256" key="12">
    <source>
        <dbReference type="SAM" id="Phobius"/>
    </source>
</evidence>
<dbReference type="InterPro" id="IPR003122">
    <property type="entry name" value="Tar_rcpt_lig-bd"/>
</dbReference>
<evidence type="ECO:0000256" key="2">
    <source>
        <dbReference type="ARBA" id="ARBA00022475"/>
    </source>
</evidence>
<dbReference type="Pfam" id="PF02203">
    <property type="entry name" value="TarH"/>
    <property type="match status" value="1"/>
</dbReference>
<feature type="compositionally biased region" description="Basic and acidic residues" evidence="11">
    <location>
        <begin position="695"/>
        <end position="717"/>
    </location>
</feature>
<dbReference type="PANTHER" id="PTHR32089:SF112">
    <property type="entry name" value="LYSOZYME-LIKE PROTEIN-RELATED"/>
    <property type="match status" value="1"/>
</dbReference>
<dbReference type="InterPro" id="IPR003660">
    <property type="entry name" value="HAMP_dom"/>
</dbReference>
<evidence type="ECO:0000256" key="8">
    <source>
        <dbReference type="ARBA" id="ARBA00023224"/>
    </source>
</evidence>
<keyword evidence="8 10" id="KW-0807">Transducer</keyword>
<evidence type="ECO:0000256" key="5">
    <source>
        <dbReference type="ARBA" id="ARBA00022692"/>
    </source>
</evidence>
<dbReference type="Gene3D" id="1.10.287.950">
    <property type="entry name" value="Methyl-accepting chemotaxis protein"/>
    <property type="match status" value="1"/>
</dbReference>
<evidence type="ECO:0000256" key="6">
    <source>
        <dbReference type="ARBA" id="ARBA00022989"/>
    </source>
</evidence>